<evidence type="ECO:0000313" key="12">
    <source>
        <dbReference type="Proteomes" id="UP001596161"/>
    </source>
</evidence>
<keyword evidence="7 10" id="KW-0812">Transmembrane</keyword>
<feature type="transmembrane region" description="Helical" evidence="10">
    <location>
        <begin position="93"/>
        <end position="110"/>
    </location>
</feature>
<comment type="similarity">
    <text evidence="3">Belongs to the nicotinamide ribonucleoside (NR) uptake permease (TC 4.B.1) family.</text>
</comment>
<evidence type="ECO:0000256" key="2">
    <source>
        <dbReference type="ARBA" id="ARBA00004651"/>
    </source>
</evidence>
<dbReference type="PANTHER" id="PTHR36122">
    <property type="entry name" value="NICOTINAMIDE RIBOSIDE TRANSPORTER PNUC"/>
    <property type="match status" value="1"/>
</dbReference>
<keyword evidence="6" id="KW-1003">Cell membrane</keyword>
<proteinExistence type="inferred from homology"/>
<dbReference type="NCBIfam" id="TIGR01528">
    <property type="entry name" value="NMN_trans_PnuC"/>
    <property type="match status" value="1"/>
</dbReference>
<dbReference type="RefSeq" id="WP_378015482.1">
    <property type="nucleotide sequence ID" value="NZ_JBHSKT010000001.1"/>
</dbReference>
<feature type="transmembrane region" description="Helical" evidence="10">
    <location>
        <begin position="165"/>
        <end position="182"/>
    </location>
</feature>
<keyword evidence="9 10" id="KW-0472">Membrane</keyword>
<sequence length="193" mass="22124">MPELELNYFEIIGVISGLLGVWLAVRQNVWTWPVGLISVLAYTVFFYQIKLYADMGLQIFYAGSAIYGWYEWLRGGKNHTELPVSKLSSKARILVVLGGAIGTVALGAYFQNFTDAHYPVLDSGLAAYSLMGQFLLTRKKIENWILWFVVDVVYVWLYFQKEAYLTASLYFVFLGMAIQGFLRWRRELKSQTA</sequence>
<accession>A0ABW0E436</accession>
<feature type="transmembrane region" description="Helical" evidence="10">
    <location>
        <begin position="32"/>
        <end position="49"/>
    </location>
</feature>
<evidence type="ECO:0000256" key="7">
    <source>
        <dbReference type="ARBA" id="ARBA00022692"/>
    </source>
</evidence>
<protein>
    <recommendedName>
        <fullName evidence="4">Nicotinamide riboside transporter PnuC</fullName>
    </recommendedName>
</protein>
<dbReference type="Pfam" id="PF04973">
    <property type="entry name" value="NMN_transporter"/>
    <property type="match status" value="1"/>
</dbReference>
<evidence type="ECO:0000256" key="3">
    <source>
        <dbReference type="ARBA" id="ARBA00006669"/>
    </source>
</evidence>
<feature type="transmembrane region" description="Helical" evidence="10">
    <location>
        <begin position="6"/>
        <end position="25"/>
    </location>
</feature>
<evidence type="ECO:0000256" key="5">
    <source>
        <dbReference type="ARBA" id="ARBA00022448"/>
    </source>
</evidence>
<dbReference type="EMBL" id="JBHSKT010000001">
    <property type="protein sequence ID" value="MFC5269097.1"/>
    <property type="molecule type" value="Genomic_DNA"/>
</dbReference>
<evidence type="ECO:0000256" key="4">
    <source>
        <dbReference type="ARBA" id="ARBA00017522"/>
    </source>
</evidence>
<keyword evidence="12" id="KW-1185">Reference proteome</keyword>
<gene>
    <name evidence="11" type="primary">pnuC</name>
    <name evidence="11" type="ORF">ACFPIB_00660</name>
</gene>
<comment type="caution">
    <text evidence="11">The sequence shown here is derived from an EMBL/GenBank/DDBJ whole genome shotgun (WGS) entry which is preliminary data.</text>
</comment>
<name>A0ABW0E436_9BACT</name>
<organism evidence="11 12">
    <name type="scientific">Adhaeribacter terreus</name>
    <dbReference type="NCBI Taxonomy" id="529703"/>
    <lineage>
        <taxon>Bacteria</taxon>
        <taxon>Pseudomonadati</taxon>
        <taxon>Bacteroidota</taxon>
        <taxon>Cytophagia</taxon>
        <taxon>Cytophagales</taxon>
        <taxon>Hymenobacteraceae</taxon>
        <taxon>Adhaeribacter</taxon>
    </lineage>
</organism>
<dbReference type="PANTHER" id="PTHR36122:SF2">
    <property type="entry name" value="NICOTINAMIDE RIBOSIDE TRANSPORTER PNUC"/>
    <property type="match status" value="1"/>
</dbReference>
<comment type="subcellular location">
    <subcellularLocation>
        <location evidence="2">Cell membrane</location>
        <topology evidence="2">Multi-pass membrane protein</topology>
    </subcellularLocation>
</comment>
<evidence type="ECO:0000256" key="1">
    <source>
        <dbReference type="ARBA" id="ARBA00002672"/>
    </source>
</evidence>
<evidence type="ECO:0000313" key="11">
    <source>
        <dbReference type="EMBL" id="MFC5269097.1"/>
    </source>
</evidence>
<dbReference type="Proteomes" id="UP001596161">
    <property type="component" value="Unassembled WGS sequence"/>
</dbReference>
<feature type="transmembrane region" description="Helical" evidence="10">
    <location>
        <begin position="55"/>
        <end position="73"/>
    </location>
</feature>
<dbReference type="InterPro" id="IPR006419">
    <property type="entry name" value="NMN_transpt_PnuC"/>
</dbReference>
<reference evidence="12" key="1">
    <citation type="journal article" date="2019" name="Int. J. Syst. Evol. Microbiol.">
        <title>The Global Catalogue of Microorganisms (GCM) 10K type strain sequencing project: providing services to taxonomists for standard genome sequencing and annotation.</title>
        <authorList>
            <consortium name="The Broad Institute Genomics Platform"/>
            <consortium name="The Broad Institute Genome Sequencing Center for Infectious Disease"/>
            <person name="Wu L."/>
            <person name="Ma J."/>
        </authorList>
    </citation>
    <scope>NUCLEOTIDE SEQUENCE [LARGE SCALE GENOMIC DNA]</scope>
    <source>
        <strain evidence="12">KACC 12602</strain>
    </source>
</reference>
<evidence type="ECO:0000256" key="6">
    <source>
        <dbReference type="ARBA" id="ARBA00022475"/>
    </source>
</evidence>
<keyword evidence="5" id="KW-0813">Transport</keyword>
<keyword evidence="8 10" id="KW-1133">Transmembrane helix</keyword>
<comment type="function">
    <text evidence="1">Required for nicotinamide riboside transport across the inner membrane.</text>
</comment>
<evidence type="ECO:0000256" key="10">
    <source>
        <dbReference type="SAM" id="Phobius"/>
    </source>
</evidence>
<evidence type="ECO:0000256" key="9">
    <source>
        <dbReference type="ARBA" id="ARBA00023136"/>
    </source>
</evidence>
<feature type="transmembrane region" description="Helical" evidence="10">
    <location>
        <begin position="143"/>
        <end position="159"/>
    </location>
</feature>
<evidence type="ECO:0000256" key="8">
    <source>
        <dbReference type="ARBA" id="ARBA00022989"/>
    </source>
</evidence>